<dbReference type="InterPro" id="IPR038085">
    <property type="entry name" value="Rnp2-like_sf"/>
</dbReference>
<dbReference type="InterPro" id="IPR002759">
    <property type="entry name" value="Pop5/Rpp14/Rnp2-like"/>
</dbReference>
<dbReference type="GO" id="GO:1990904">
    <property type="term" value="C:ribonucleoprotein complex"/>
    <property type="evidence" value="ECO:0007669"/>
    <property type="project" value="UniProtKB-ARBA"/>
</dbReference>
<dbReference type="AlphaFoldDB" id="A0A1Y2HN09"/>
<gene>
    <name evidence="3" type="ORF">BCR44DRAFT_47545</name>
</gene>
<reference evidence="3 4" key="1">
    <citation type="submission" date="2016-07" db="EMBL/GenBank/DDBJ databases">
        <title>Pervasive Adenine N6-methylation of Active Genes in Fungi.</title>
        <authorList>
            <consortium name="DOE Joint Genome Institute"/>
            <person name="Mondo S.J."/>
            <person name="Dannebaum R.O."/>
            <person name="Kuo R.C."/>
            <person name="Labutti K."/>
            <person name="Haridas S."/>
            <person name="Kuo A."/>
            <person name="Salamov A."/>
            <person name="Ahrendt S.R."/>
            <person name="Lipzen A."/>
            <person name="Sullivan W."/>
            <person name="Andreopoulos W.B."/>
            <person name="Clum A."/>
            <person name="Lindquist E."/>
            <person name="Daum C."/>
            <person name="Ramamoorthy G.K."/>
            <person name="Gryganskyi A."/>
            <person name="Culley D."/>
            <person name="Magnuson J.K."/>
            <person name="James T.Y."/>
            <person name="O'Malley M.A."/>
            <person name="Stajich J.E."/>
            <person name="Spatafora J.W."/>
            <person name="Visel A."/>
            <person name="Grigoriev I.V."/>
        </authorList>
    </citation>
    <scope>NUCLEOTIDE SEQUENCE [LARGE SCALE GENOMIC DNA]</scope>
    <source>
        <strain evidence="3 4">PL171</strain>
    </source>
</reference>
<protein>
    <submittedName>
        <fullName evidence="3">Uncharacterized protein</fullName>
    </submittedName>
</protein>
<name>A0A1Y2HN09_9FUNG</name>
<dbReference type="SUPFAM" id="SSF160350">
    <property type="entry name" value="Rnp2-like"/>
    <property type="match status" value="1"/>
</dbReference>
<dbReference type="Pfam" id="PF01900">
    <property type="entry name" value="RNase_P_Rpp14"/>
    <property type="match status" value="1"/>
</dbReference>
<keyword evidence="4" id="KW-1185">Reference proteome</keyword>
<dbReference type="EMBL" id="MCFL01000023">
    <property type="protein sequence ID" value="ORZ35354.1"/>
    <property type="molecule type" value="Genomic_DNA"/>
</dbReference>
<keyword evidence="2" id="KW-0819">tRNA processing</keyword>
<evidence type="ECO:0000256" key="1">
    <source>
        <dbReference type="ARBA" id="ARBA00010800"/>
    </source>
</evidence>
<evidence type="ECO:0000313" key="4">
    <source>
        <dbReference type="Proteomes" id="UP000193411"/>
    </source>
</evidence>
<dbReference type="GO" id="GO:1902555">
    <property type="term" value="C:endoribonuclease complex"/>
    <property type="evidence" value="ECO:0007669"/>
    <property type="project" value="UniProtKB-ARBA"/>
</dbReference>
<dbReference type="Gene3D" id="3.30.70.3250">
    <property type="entry name" value="Ribonuclease P, Pop5 subunit"/>
    <property type="match status" value="1"/>
</dbReference>
<dbReference type="Proteomes" id="UP000193411">
    <property type="component" value="Unassembled WGS sequence"/>
</dbReference>
<comment type="similarity">
    <text evidence="1">Belongs to the eukaryotic/archaeal RNase P protein component 2 family.</text>
</comment>
<sequence length="111" mass="11761">MSSVLAMSDSTKQWSYLEVKFSRPLDRNQVAQVVTAAVIDTAGLVVGAQQVDVLSSSADCLSAILRVPVEQSTAIWASLTMVGSYGGHLLRVTVTDASAHLLSLGSKRVQL</sequence>
<evidence type="ECO:0000313" key="3">
    <source>
        <dbReference type="EMBL" id="ORZ35354.1"/>
    </source>
</evidence>
<accession>A0A1Y2HN09</accession>
<evidence type="ECO:0000256" key="2">
    <source>
        <dbReference type="ARBA" id="ARBA00022694"/>
    </source>
</evidence>
<dbReference type="GO" id="GO:0008033">
    <property type="term" value="P:tRNA processing"/>
    <property type="evidence" value="ECO:0007669"/>
    <property type="project" value="UniProtKB-KW"/>
</dbReference>
<comment type="caution">
    <text evidence="3">The sequence shown here is derived from an EMBL/GenBank/DDBJ whole genome shotgun (WGS) entry which is preliminary data.</text>
</comment>
<proteinExistence type="inferred from homology"/>
<organism evidence="3 4">
    <name type="scientific">Catenaria anguillulae PL171</name>
    <dbReference type="NCBI Taxonomy" id="765915"/>
    <lineage>
        <taxon>Eukaryota</taxon>
        <taxon>Fungi</taxon>
        <taxon>Fungi incertae sedis</taxon>
        <taxon>Blastocladiomycota</taxon>
        <taxon>Blastocladiomycetes</taxon>
        <taxon>Blastocladiales</taxon>
        <taxon>Catenariaceae</taxon>
        <taxon>Catenaria</taxon>
    </lineage>
</organism>